<dbReference type="OMA" id="FLAPCRS"/>
<feature type="region of interest" description="Disordered" evidence="1">
    <location>
        <begin position="100"/>
        <end position="141"/>
    </location>
</feature>
<organism evidence="2">
    <name type="scientific">Haemonchus placei</name>
    <name type="common">Barber's pole worm</name>
    <dbReference type="NCBI Taxonomy" id="6290"/>
    <lineage>
        <taxon>Eukaryota</taxon>
        <taxon>Metazoa</taxon>
        <taxon>Ecdysozoa</taxon>
        <taxon>Nematoda</taxon>
        <taxon>Chromadorea</taxon>
        <taxon>Rhabditida</taxon>
        <taxon>Rhabditina</taxon>
        <taxon>Rhabditomorpha</taxon>
        <taxon>Strongyloidea</taxon>
        <taxon>Trichostrongylidae</taxon>
        <taxon>Haemonchus</taxon>
    </lineage>
</organism>
<dbReference type="WBParaSite" id="HPLM_0000460001-mRNA-1">
    <property type="protein sequence ID" value="HPLM_0000460001-mRNA-1"/>
    <property type="gene ID" value="HPLM_0000460001"/>
</dbReference>
<reference evidence="2" key="1">
    <citation type="submission" date="2017-02" db="UniProtKB">
        <authorList>
            <consortium name="WormBaseParasite"/>
        </authorList>
    </citation>
    <scope>IDENTIFICATION</scope>
</reference>
<feature type="region of interest" description="Disordered" evidence="1">
    <location>
        <begin position="62"/>
        <end position="87"/>
    </location>
</feature>
<name>A0A0N4W416_HAEPC</name>
<protein>
    <submittedName>
        <fullName evidence="2">Uncharacterized protein</fullName>
    </submittedName>
</protein>
<proteinExistence type="predicted"/>
<dbReference type="AlphaFoldDB" id="A0A0N4W416"/>
<evidence type="ECO:0000313" key="2">
    <source>
        <dbReference type="WBParaSite" id="HPLM_0000460001-mRNA-1"/>
    </source>
</evidence>
<evidence type="ECO:0000256" key="1">
    <source>
        <dbReference type="SAM" id="MobiDB-lite"/>
    </source>
</evidence>
<accession>A0A0N4W416</accession>
<feature type="compositionally biased region" description="Low complexity" evidence="1">
    <location>
        <begin position="76"/>
        <end position="87"/>
    </location>
</feature>
<sequence length="141" mass="16015">MQFNRRHGAKPKKFKSNDFVRDFRSGQPKWSPGHMLRRHGHTPYNVLVQGFIWKRHVNQLRPRDSLGEPIDPSQDSTSGTSSTLPLSPMAAFTATTTTMTTTTTAQPAPPFLAPCRSTRTRRPPDFLQTDPYAKSYQDRQS</sequence>